<accession>A0A6J5LER8</accession>
<gene>
    <name evidence="1" type="ORF">UFOVP257_43</name>
</gene>
<sequence>MSMYLEQYDNSGDEDQSAYCRMLEIKLHYIMGMLQKAGIMLDANGKPIKIDLPDAIQQDIDEMQNSIKGNW</sequence>
<dbReference type="EMBL" id="LR796274">
    <property type="protein sequence ID" value="CAB4133074.1"/>
    <property type="molecule type" value="Genomic_DNA"/>
</dbReference>
<evidence type="ECO:0000313" key="1">
    <source>
        <dbReference type="EMBL" id="CAB4133074.1"/>
    </source>
</evidence>
<protein>
    <submittedName>
        <fullName evidence="1">Uncharacterized protein</fullName>
    </submittedName>
</protein>
<organism evidence="1">
    <name type="scientific">uncultured Caudovirales phage</name>
    <dbReference type="NCBI Taxonomy" id="2100421"/>
    <lineage>
        <taxon>Viruses</taxon>
        <taxon>Duplodnaviria</taxon>
        <taxon>Heunggongvirae</taxon>
        <taxon>Uroviricota</taxon>
        <taxon>Caudoviricetes</taxon>
        <taxon>Peduoviridae</taxon>
        <taxon>Maltschvirus</taxon>
        <taxon>Maltschvirus maltsch</taxon>
    </lineage>
</organism>
<reference evidence="1" key="1">
    <citation type="submission" date="2020-04" db="EMBL/GenBank/DDBJ databases">
        <authorList>
            <person name="Chiriac C."/>
            <person name="Salcher M."/>
            <person name="Ghai R."/>
            <person name="Kavagutti S V."/>
        </authorList>
    </citation>
    <scope>NUCLEOTIDE SEQUENCE</scope>
</reference>
<name>A0A6J5LER8_9CAUD</name>
<proteinExistence type="predicted"/>